<feature type="region of interest" description="Disordered" evidence="1">
    <location>
        <begin position="1"/>
        <end position="27"/>
    </location>
</feature>
<protein>
    <submittedName>
        <fullName evidence="2">Uncharacterized protein</fullName>
    </submittedName>
</protein>
<organism evidence="2 3">
    <name type="scientific">Cohnella faecalis</name>
    <dbReference type="NCBI Taxonomy" id="2315694"/>
    <lineage>
        <taxon>Bacteria</taxon>
        <taxon>Bacillati</taxon>
        <taxon>Bacillota</taxon>
        <taxon>Bacilli</taxon>
        <taxon>Bacillales</taxon>
        <taxon>Paenibacillaceae</taxon>
        <taxon>Cohnella</taxon>
    </lineage>
</organism>
<gene>
    <name evidence="2" type="ORF">D3H35_12095</name>
</gene>
<dbReference type="EMBL" id="QXJM01000037">
    <property type="protein sequence ID" value="RIE03406.1"/>
    <property type="molecule type" value="Genomic_DNA"/>
</dbReference>
<dbReference type="AlphaFoldDB" id="A0A398CJB4"/>
<proteinExistence type="predicted"/>
<dbReference type="Proteomes" id="UP000266340">
    <property type="component" value="Unassembled WGS sequence"/>
</dbReference>
<evidence type="ECO:0000256" key="1">
    <source>
        <dbReference type="SAM" id="MobiDB-lite"/>
    </source>
</evidence>
<reference evidence="2 3" key="1">
    <citation type="submission" date="2018-09" db="EMBL/GenBank/DDBJ databases">
        <title>Cohnella cavernae sp. nov., isolated from a karst cave.</title>
        <authorList>
            <person name="Zhu H."/>
        </authorList>
    </citation>
    <scope>NUCLEOTIDE SEQUENCE [LARGE SCALE GENOMIC DNA]</scope>
    <source>
        <strain evidence="2 3">K2E09-144</strain>
    </source>
</reference>
<evidence type="ECO:0000313" key="2">
    <source>
        <dbReference type="EMBL" id="RIE03406.1"/>
    </source>
</evidence>
<keyword evidence="3" id="KW-1185">Reference proteome</keyword>
<accession>A0A398CJB4</accession>
<sequence>MEKRQAPSPLETDNGRQPSRPSAKSRRVRIAMLGDVIRIRPRTGLHQPPALWNVRNERYCFPSTRMG</sequence>
<evidence type="ECO:0000313" key="3">
    <source>
        <dbReference type="Proteomes" id="UP000266340"/>
    </source>
</evidence>
<comment type="caution">
    <text evidence="2">The sequence shown here is derived from an EMBL/GenBank/DDBJ whole genome shotgun (WGS) entry which is preliminary data.</text>
</comment>
<name>A0A398CJB4_9BACL</name>